<dbReference type="Proteomes" id="UP001177003">
    <property type="component" value="Chromosome 5"/>
</dbReference>
<keyword evidence="1" id="KW-0472">Membrane</keyword>
<accession>A0AA36E925</accession>
<protein>
    <submittedName>
        <fullName evidence="2">Uncharacterized protein</fullName>
    </submittedName>
</protein>
<dbReference type="EMBL" id="OX465081">
    <property type="protein sequence ID" value="CAI9286737.1"/>
    <property type="molecule type" value="Genomic_DNA"/>
</dbReference>
<keyword evidence="1" id="KW-0812">Transmembrane</keyword>
<feature type="transmembrane region" description="Helical" evidence="1">
    <location>
        <begin position="82"/>
        <end position="101"/>
    </location>
</feature>
<proteinExistence type="predicted"/>
<evidence type="ECO:0000313" key="3">
    <source>
        <dbReference type="Proteomes" id="UP001177003"/>
    </source>
</evidence>
<organism evidence="2 3">
    <name type="scientific">Lactuca saligna</name>
    <name type="common">Willowleaf lettuce</name>
    <dbReference type="NCBI Taxonomy" id="75948"/>
    <lineage>
        <taxon>Eukaryota</taxon>
        <taxon>Viridiplantae</taxon>
        <taxon>Streptophyta</taxon>
        <taxon>Embryophyta</taxon>
        <taxon>Tracheophyta</taxon>
        <taxon>Spermatophyta</taxon>
        <taxon>Magnoliopsida</taxon>
        <taxon>eudicotyledons</taxon>
        <taxon>Gunneridae</taxon>
        <taxon>Pentapetalae</taxon>
        <taxon>asterids</taxon>
        <taxon>campanulids</taxon>
        <taxon>Asterales</taxon>
        <taxon>Asteraceae</taxon>
        <taxon>Cichorioideae</taxon>
        <taxon>Cichorieae</taxon>
        <taxon>Lactucinae</taxon>
        <taxon>Lactuca</taxon>
    </lineage>
</organism>
<keyword evidence="3" id="KW-1185">Reference proteome</keyword>
<dbReference type="AlphaFoldDB" id="A0AA36E925"/>
<name>A0AA36E925_LACSI</name>
<reference evidence="2" key="1">
    <citation type="submission" date="2023-04" db="EMBL/GenBank/DDBJ databases">
        <authorList>
            <person name="Vijverberg K."/>
            <person name="Xiong W."/>
            <person name="Schranz E."/>
        </authorList>
    </citation>
    <scope>NUCLEOTIDE SEQUENCE</scope>
</reference>
<keyword evidence="1" id="KW-1133">Transmembrane helix</keyword>
<sequence>MLGTYGKQSFLQSKRPESVTGSHNLPHRLIPHGFKLGMLYASDAGQAPNVELLNLILHQHGSNFSIKNLYAMYPSQTMKPLIIYYICLTLLLVIILAFCSAKRMWMLWFRKGKEDAPENQSDNMYTFSSIESQKAYIIKLRPSIH</sequence>
<evidence type="ECO:0000313" key="2">
    <source>
        <dbReference type="EMBL" id="CAI9286737.1"/>
    </source>
</evidence>
<gene>
    <name evidence="2" type="ORF">LSALG_LOCUS26143</name>
</gene>
<evidence type="ECO:0000256" key="1">
    <source>
        <dbReference type="SAM" id="Phobius"/>
    </source>
</evidence>